<dbReference type="OrthoDB" id="3828153at2"/>
<comment type="caution">
    <text evidence="2">The sequence shown here is derived from an EMBL/GenBank/DDBJ whole genome shotgun (WGS) entry which is preliminary data.</text>
</comment>
<dbReference type="InterPro" id="IPR016097">
    <property type="entry name" value="DUF695"/>
</dbReference>
<dbReference type="AlphaFoldDB" id="A0A542ZFT2"/>
<evidence type="ECO:0000313" key="3">
    <source>
        <dbReference type="Proteomes" id="UP000319514"/>
    </source>
</evidence>
<dbReference type="RefSeq" id="WP_141787154.1">
    <property type="nucleotide sequence ID" value="NZ_BAAAKX010000009.1"/>
</dbReference>
<accession>A0A542ZFT2</accession>
<gene>
    <name evidence="2" type="ORF">FB474_0437</name>
</gene>
<dbReference type="Proteomes" id="UP000319514">
    <property type="component" value="Unassembled WGS sequence"/>
</dbReference>
<organism evidence="2 3">
    <name type="scientific">Oryzihumus leptocrescens</name>
    <dbReference type="NCBI Taxonomy" id="297536"/>
    <lineage>
        <taxon>Bacteria</taxon>
        <taxon>Bacillati</taxon>
        <taxon>Actinomycetota</taxon>
        <taxon>Actinomycetes</taxon>
        <taxon>Micrococcales</taxon>
        <taxon>Intrasporangiaceae</taxon>
        <taxon>Oryzihumus</taxon>
    </lineage>
</organism>
<feature type="domain" description="DUF695" evidence="1">
    <location>
        <begin position="242"/>
        <end position="341"/>
    </location>
</feature>
<name>A0A542ZFT2_9MICO</name>
<dbReference type="EMBL" id="VFOQ01000001">
    <property type="protein sequence ID" value="TQL59090.1"/>
    <property type="molecule type" value="Genomic_DNA"/>
</dbReference>
<proteinExistence type="predicted"/>
<keyword evidence="3" id="KW-1185">Reference proteome</keyword>
<reference evidence="2 3" key="1">
    <citation type="submission" date="2019-06" db="EMBL/GenBank/DDBJ databases">
        <title>Sequencing the genomes of 1000 actinobacteria strains.</title>
        <authorList>
            <person name="Klenk H.-P."/>
        </authorList>
    </citation>
    <scope>NUCLEOTIDE SEQUENCE [LARGE SCALE GENOMIC DNA]</scope>
    <source>
        <strain evidence="2 3">DSM 18082</strain>
    </source>
</reference>
<protein>
    <submittedName>
        <fullName evidence="2">Uncharacterized protein DUF695</fullName>
    </submittedName>
</protein>
<dbReference type="Pfam" id="PF05117">
    <property type="entry name" value="DUF695"/>
    <property type="match status" value="1"/>
</dbReference>
<evidence type="ECO:0000313" key="2">
    <source>
        <dbReference type="EMBL" id="TQL59090.1"/>
    </source>
</evidence>
<sequence>MGLFSRRRATTDAGAAIGAFWQWWVAEGADAVAGAIADREPGRIVEALSARVDAVHDGLAWELGPGGQESQHVLVVTAAGDPALRPLARRWRLAAPPADAVWSYADMRQPTADAGAVSLEIEGQHVDLARATAGARVVGAAVDVSVHHPAWADLEPQMRTQAAFLLLDTVLGEAAVETWLGEVSAAELEPLDAVPLTGLRSVVCSLEEQHLDADGEPTWAVLEGTGPTGRPVLAMTQVPLRAATAPHLDTHVAVVVPFTDTTEQGLPGAQSLPRLRSLEEHLIDRVGPSGRLVAHESHDGVRVLHLYVDGTTPAAEQVRAAVPGWDQGRVQVASQLDPAWAAVAHLRA</sequence>
<evidence type="ECO:0000259" key="1">
    <source>
        <dbReference type="Pfam" id="PF05117"/>
    </source>
</evidence>